<keyword evidence="3" id="KW-1185">Reference proteome</keyword>
<sequence>MQRVFISAFLLLVSCIIPAFATDLWLYDHDDYDKHKTFKRFNFGTSQRCYNIADCFNDKASSASWINAPKASWLAFYDSEDCTGTQFLSRTTPSGEMKFAPVNLDNKISSFMQWEYATYPLHGFWDICNKATLLTLNSTANAANVSDKTAN</sequence>
<proteinExistence type="predicted"/>
<organism evidence="2 3">
    <name type="scientific">Phytophthora megakarya</name>
    <dbReference type="NCBI Taxonomy" id="4795"/>
    <lineage>
        <taxon>Eukaryota</taxon>
        <taxon>Sar</taxon>
        <taxon>Stramenopiles</taxon>
        <taxon>Oomycota</taxon>
        <taxon>Peronosporomycetes</taxon>
        <taxon>Peronosporales</taxon>
        <taxon>Peronosporaceae</taxon>
        <taxon>Phytophthora</taxon>
    </lineage>
</organism>
<keyword evidence="1" id="KW-0732">Signal</keyword>
<evidence type="ECO:0000256" key="1">
    <source>
        <dbReference type="SAM" id="SignalP"/>
    </source>
</evidence>
<reference evidence="3" key="1">
    <citation type="submission" date="2017-03" db="EMBL/GenBank/DDBJ databases">
        <title>Phytopthora megakarya and P. palmivora, two closely related causual agents of cacao black pod achieved similar genome size and gene model numbers by different mechanisms.</title>
        <authorList>
            <person name="Ali S."/>
            <person name="Shao J."/>
            <person name="Larry D.J."/>
            <person name="Kronmiller B."/>
            <person name="Shen D."/>
            <person name="Strem M.D."/>
            <person name="Melnick R.L."/>
            <person name="Guiltinan M.J."/>
            <person name="Tyler B.M."/>
            <person name="Meinhardt L.W."/>
            <person name="Bailey B.A."/>
        </authorList>
    </citation>
    <scope>NUCLEOTIDE SEQUENCE [LARGE SCALE GENOMIC DNA]</scope>
    <source>
        <strain evidence="3">zdho120</strain>
    </source>
</reference>
<evidence type="ECO:0000313" key="2">
    <source>
        <dbReference type="EMBL" id="OWZ21196.1"/>
    </source>
</evidence>
<feature type="signal peptide" evidence="1">
    <location>
        <begin position="1"/>
        <end position="21"/>
    </location>
</feature>
<name>A0A225WU84_9STRA</name>
<gene>
    <name evidence="2" type="ORF">PHMEG_0004289</name>
</gene>
<feature type="chain" id="PRO_5012511028" evidence="1">
    <location>
        <begin position="22"/>
        <end position="151"/>
    </location>
</feature>
<dbReference type="AlphaFoldDB" id="A0A225WU84"/>
<dbReference type="PROSITE" id="PS51257">
    <property type="entry name" value="PROKAR_LIPOPROTEIN"/>
    <property type="match status" value="1"/>
</dbReference>
<protein>
    <submittedName>
        <fullName evidence="2">Uncharacterized protein</fullName>
    </submittedName>
</protein>
<accession>A0A225WU84</accession>
<dbReference type="Proteomes" id="UP000198211">
    <property type="component" value="Unassembled WGS sequence"/>
</dbReference>
<dbReference type="EMBL" id="NBNE01000248">
    <property type="protein sequence ID" value="OWZ21196.1"/>
    <property type="molecule type" value="Genomic_DNA"/>
</dbReference>
<dbReference type="Gene3D" id="2.60.20.10">
    <property type="entry name" value="Crystallins"/>
    <property type="match status" value="1"/>
</dbReference>
<evidence type="ECO:0000313" key="3">
    <source>
        <dbReference type="Proteomes" id="UP000198211"/>
    </source>
</evidence>
<dbReference type="OrthoDB" id="112260at2759"/>
<comment type="caution">
    <text evidence="2">The sequence shown here is derived from an EMBL/GenBank/DDBJ whole genome shotgun (WGS) entry which is preliminary data.</text>
</comment>